<dbReference type="InterPro" id="IPR001296">
    <property type="entry name" value="Glyco_trans_1"/>
</dbReference>
<evidence type="ECO:0000256" key="1">
    <source>
        <dbReference type="ARBA" id="ARBA00022676"/>
    </source>
</evidence>
<dbReference type="EC" id="2.4.-.-" evidence="5"/>
<sequence>MPAKVETMTARNASDALTIGFVFDDTLDVLDGVQQHIVTLGRELAARGHQVHYLVGETHDSPMDNTHSMSTNVEVPFNGNRMRIPLPASRELIRRTLDDTHFDILHVQAPYSPFMAGQVLSLADDDTGVVATYHIASADWASRLGGSLLGAINHHTHRRVDEVIAVSQVAGEYATRTARVRGTVIPNPIDVAHFSQVRAAPQGFPERGNHVVFLGRFVERKGADLLLDAVEYGELHGLFPKDFHVTFAGKGPLLDSCKSRASRLHTPIAFLGYVPEDDKPALLRSADIAVFPATGGESFGIVLLEAIAAGAGVTLAGDNAGYHSTLLGDPDALFSIDEHTHARDLAERISLALTSRQWSHALHERERQLLERYDVRTVADQVERVYAHALAKRRG</sequence>
<dbReference type="CDD" id="cd03801">
    <property type="entry name" value="GT4_PimA-like"/>
    <property type="match status" value="1"/>
</dbReference>
<dbReference type="AlphaFoldDB" id="D1NRV3"/>
<comment type="caution">
    <text evidence="5">The sequence shown here is derived from an EMBL/GenBank/DDBJ whole genome shotgun (WGS) entry which is preliminary data.</text>
</comment>
<proteinExistence type="predicted"/>
<dbReference type="InterPro" id="IPR028098">
    <property type="entry name" value="Glyco_trans_4-like_N"/>
</dbReference>
<keyword evidence="2 5" id="KW-0808">Transferase</keyword>
<gene>
    <name evidence="5" type="ORF">BIFGAL_02504</name>
</gene>
<feature type="domain" description="Glycosyl transferase family 1" evidence="3">
    <location>
        <begin position="201"/>
        <end position="367"/>
    </location>
</feature>
<dbReference type="EMBL" id="ABXB03000001">
    <property type="protein sequence ID" value="EFA23405.1"/>
    <property type="molecule type" value="Genomic_DNA"/>
</dbReference>
<name>D1NRV3_9BIFI</name>
<keyword evidence="1 5" id="KW-0328">Glycosyltransferase</keyword>
<evidence type="ECO:0000313" key="5">
    <source>
        <dbReference type="EMBL" id="EFA23405.1"/>
    </source>
</evidence>
<evidence type="ECO:0000259" key="4">
    <source>
        <dbReference type="Pfam" id="PF13439"/>
    </source>
</evidence>
<evidence type="ECO:0000259" key="3">
    <source>
        <dbReference type="Pfam" id="PF00534"/>
    </source>
</evidence>
<dbReference type="Gene3D" id="3.40.50.2000">
    <property type="entry name" value="Glycogen Phosphorylase B"/>
    <property type="match status" value="2"/>
</dbReference>
<dbReference type="InterPro" id="IPR050194">
    <property type="entry name" value="Glycosyltransferase_grp1"/>
</dbReference>
<reference evidence="5 6" key="1">
    <citation type="submission" date="2009-11" db="EMBL/GenBank/DDBJ databases">
        <authorList>
            <person name="Weinstock G."/>
            <person name="Sodergren E."/>
            <person name="Clifton S."/>
            <person name="Fulton L."/>
            <person name="Fulton B."/>
            <person name="Courtney L."/>
            <person name="Fronick C."/>
            <person name="Harrison M."/>
            <person name="Strong C."/>
            <person name="Farmer C."/>
            <person name="Delahaunty K."/>
            <person name="Markovic C."/>
            <person name="Hall O."/>
            <person name="Minx P."/>
            <person name="Tomlinson C."/>
            <person name="Mitreva M."/>
            <person name="Nelson J."/>
            <person name="Hou S."/>
            <person name="Wollam A."/>
            <person name="Pepin K.H."/>
            <person name="Johnson M."/>
            <person name="Bhonagiri V."/>
            <person name="Nash W.E."/>
            <person name="Warren W."/>
            <person name="Chinwalla A."/>
            <person name="Mardis E.R."/>
            <person name="Wilson R.K."/>
        </authorList>
    </citation>
    <scope>NUCLEOTIDE SEQUENCE [LARGE SCALE GENOMIC DNA]</scope>
    <source>
        <strain evidence="5 6">DSM 20093</strain>
    </source>
</reference>
<feature type="domain" description="Glycosyltransferase subfamily 4-like N-terminal" evidence="4">
    <location>
        <begin position="31"/>
        <end position="192"/>
    </location>
</feature>
<dbReference type="GO" id="GO:1901137">
    <property type="term" value="P:carbohydrate derivative biosynthetic process"/>
    <property type="evidence" value="ECO:0007669"/>
    <property type="project" value="UniProtKB-ARBA"/>
</dbReference>
<dbReference type="Proteomes" id="UP000003656">
    <property type="component" value="Unassembled WGS sequence"/>
</dbReference>
<dbReference type="eggNOG" id="COG0438">
    <property type="taxonomic scope" value="Bacteria"/>
</dbReference>
<dbReference type="Pfam" id="PF13439">
    <property type="entry name" value="Glyco_transf_4"/>
    <property type="match status" value="1"/>
</dbReference>
<evidence type="ECO:0000256" key="2">
    <source>
        <dbReference type="ARBA" id="ARBA00022679"/>
    </source>
</evidence>
<evidence type="ECO:0000313" key="6">
    <source>
        <dbReference type="Proteomes" id="UP000003656"/>
    </source>
</evidence>
<dbReference type="PANTHER" id="PTHR45947:SF3">
    <property type="entry name" value="SULFOQUINOVOSYL TRANSFERASE SQD2"/>
    <property type="match status" value="1"/>
</dbReference>
<dbReference type="Pfam" id="PF00534">
    <property type="entry name" value="Glycos_transf_1"/>
    <property type="match status" value="1"/>
</dbReference>
<organism evidence="5 6">
    <name type="scientific">Bifidobacterium gallicum DSM 20093 = LMG 11596</name>
    <dbReference type="NCBI Taxonomy" id="561180"/>
    <lineage>
        <taxon>Bacteria</taxon>
        <taxon>Bacillati</taxon>
        <taxon>Actinomycetota</taxon>
        <taxon>Actinomycetes</taxon>
        <taxon>Bifidobacteriales</taxon>
        <taxon>Bifidobacteriaceae</taxon>
        <taxon>Bifidobacterium</taxon>
    </lineage>
</organism>
<dbReference type="PANTHER" id="PTHR45947">
    <property type="entry name" value="SULFOQUINOVOSYL TRANSFERASE SQD2"/>
    <property type="match status" value="1"/>
</dbReference>
<dbReference type="GO" id="GO:0016758">
    <property type="term" value="F:hexosyltransferase activity"/>
    <property type="evidence" value="ECO:0007669"/>
    <property type="project" value="TreeGrafter"/>
</dbReference>
<dbReference type="STRING" id="561180.BIFGAL_02504"/>
<protein>
    <submittedName>
        <fullName evidence="5">Glycosyltransferase, group 1 family protein</fullName>
        <ecNumber evidence="5">2.4.-.-</ecNumber>
    </submittedName>
</protein>
<accession>D1NRV3</accession>
<dbReference type="SUPFAM" id="SSF53756">
    <property type="entry name" value="UDP-Glycosyltransferase/glycogen phosphorylase"/>
    <property type="match status" value="1"/>
</dbReference>